<reference evidence="1" key="1">
    <citation type="submission" date="2014-11" db="EMBL/GenBank/DDBJ databases">
        <authorList>
            <person name="Amaro Gonzalez C."/>
        </authorList>
    </citation>
    <scope>NUCLEOTIDE SEQUENCE</scope>
</reference>
<organism evidence="1">
    <name type="scientific">Anguilla anguilla</name>
    <name type="common">European freshwater eel</name>
    <name type="synonym">Muraena anguilla</name>
    <dbReference type="NCBI Taxonomy" id="7936"/>
    <lineage>
        <taxon>Eukaryota</taxon>
        <taxon>Metazoa</taxon>
        <taxon>Chordata</taxon>
        <taxon>Craniata</taxon>
        <taxon>Vertebrata</taxon>
        <taxon>Euteleostomi</taxon>
        <taxon>Actinopterygii</taxon>
        <taxon>Neopterygii</taxon>
        <taxon>Teleostei</taxon>
        <taxon>Anguilliformes</taxon>
        <taxon>Anguillidae</taxon>
        <taxon>Anguilla</taxon>
    </lineage>
</organism>
<reference evidence="1" key="2">
    <citation type="journal article" date="2015" name="Fish Shellfish Immunol.">
        <title>Early steps in the European eel (Anguilla anguilla)-Vibrio vulnificus interaction in the gills: Role of the RtxA13 toxin.</title>
        <authorList>
            <person name="Callol A."/>
            <person name="Pajuelo D."/>
            <person name="Ebbesson L."/>
            <person name="Teles M."/>
            <person name="MacKenzie S."/>
            <person name="Amaro C."/>
        </authorList>
    </citation>
    <scope>NUCLEOTIDE SEQUENCE</scope>
</reference>
<sequence>MNFHWVWPFTSNSHIICHEVIKHGMHFGILIKTSHKKCALLKLMMMP</sequence>
<proteinExistence type="predicted"/>
<accession>A0A0E9RPW4</accession>
<dbReference type="AlphaFoldDB" id="A0A0E9RPW4"/>
<protein>
    <submittedName>
        <fullName evidence="1">Uncharacterized protein</fullName>
    </submittedName>
</protein>
<evidence type="ECO:0000313" key="1">
    <source>
        <dbReference type="EMBL" id="JAH30842.1"/>
    </source>
</evidence>
<dbReference type="EMBL" id="GBXM01077735">
    <property type="protein sequence ID" value="JAH30842.1"/>
    <property type="molecule type" value="Transcribed_RNA"/>
</dbReference>
<name>A0A0E9RPW4_ANGAN</name>